<dbReference type="InterPro" id="IPR025391">
    <property type="entry name" value="DUF4123"/>
</dbReference>
<proteinExistence type="predicted"/>
<dbReference type="EMBL" id="LPJX01000025">
    <property type="protein sequence ID" value="KWF68404.1"/>
    <property type="molecule type" value="Genomic_DNA"/>
</dbReference>
<gene>
    <name evidence="2" type="ORF">WT57_13200</name>
</gene>
<evidence type="ECO:0000313" key="2">
    <source>
        <dbReference type="EMBL" id="KWF68404.1"/>
    </source>
</evidence>
<reference evidence="2 3" key="1">
    <citation type="submission" date="2015-11" db="EMBL/GenBank/DDBJ databases">
        <title>Expanding the genomic diversity of Burkholderia species for the development of highly accurate diagnostics.</title>
        <authorList>
            <person name="Sahl J."/>
            <person name="Keim P."/>
            <person name="Wagner D."/>
        </authorList>
    </citation>
    <scope>NUCLEOTIDE SEQUENCE [LARGE SCALE GENOMIC DNA]</scope>
    <source>
        <strain evidence="2 3">MSMB574WGS</strain>
    </source>
</reference>
<sequence length="302" mass="33594">MEPIDFDGDALDGRHFLLLDPLRAEGGVAQSAWQSLPLRALAPPGFGAQKSQLPYLLAWQDLNDGQRSLALRLLTDCDEATAASMCVALLLADVEPVYVRVHLRQLLAPHFPGGGRGVFRFYDPVVFMHLGWMLDAAQQSVLFGPVSAWAFPWNASWFMQKTPSQGSHHVRFAPGAAVWHRIGRIGTLYAVLESEPVWRADPVLYGPQIEPWLVKAETYGLDERDDVVTFTRHGMLIHPKFDTHPKVISMLQQCVGNPTRYRRLTSMWSDADWNAVVRDLDRSAHAKQGAPTNVGHAIQGAS</sequence>
<dbReference type="AlphaFoldDB" id="A0A132F3U4"/>
<protein>
    <recommendedName>
        <fullName evidence="1">DUF4123 domain-containing protein</fullName>
    </recommendedName>
</protein>
<name>A0A132F3U4_9BURK</name>
<organism evidence="2 3">
    <name type="scientific">Burkholderia pseudomultivorans</name>
    <dbReference type="NCBI Taxonomy" id="1207504"/>
    <lineage>
        <taxon>Bacteria</taxon>
        <taxon>Pseudomonadati</taxon>
        <taxon>Pseudomonadota</taxon>
        <taxon>Betaproteobacteria</taxon>
        <taxon>Burkholderiales</taxon>
        <taxon>Burkholderiaceae</taxon>
        <taxon>Burkholderia</taxon>
        <taxon>Burkholderia cepacia complex</taxon>
    </lineage>
</organism>
<evidence type="ECO:0000313" key="3">
    <source>
        <dbReference type="Proteomes" id="UP000061512"/>
    </source>
</evidence>
<feature type="domain" description="DUF4123" evidence="1">
    <location>
        <begin position="16"/>
        <end position="140"/>
    </location>
</feature>
<comment type="caution">
    <text evidence="2">The sequence shown here is derived from an EMBL/GenBank/DDBJ whole genome shotgun (WGS) entry which is preliminary data.</text>
</comment>
<dbReference type="Proteomes" id="UP000061512">
    <property type="component" value="Unassembled WGS sequence"/>
</dbReference>
<dbReference type="RefSeq" id="WP_060297939.1">
    <property type="nucleotide sequence ID" value="NZ_JANLBU010000018.1"/>
</dbReference>
<accession>A0A132F3U4</accession>
<dbReference type="Pfam" id="PF13503">
    <property type="entry name" value="DUF4123"/>
    <property type="match status" value="1"/>
</dbReference>
<evidence type="ECO:0000259" key="1">
    <source>
        <dbReference type="Pfam" id="PF13503"/>
    </source>
</evidence>